<dbReference type="InterPro" id="IPR000160">
    <property type="entry name" value="GGDEF_dom"/>
</dbReference>
<sequence>MTGRIDWIRRGPQSRAQQESHAPQAGSARLRPVQAGPDRTPSPAPPVTGDSTFDALFATNAAPILLIDPERDGAIVDVNPKAAEFYGHSRERFRTLHVWDINTLDRSVLPVMREISSWSGGHYPQQFRHRMADGSLRDVQVYAGPIHLQDRRLLLCIIHDVTAVIEAELFNRLLLESVQDGVCGIDLLGNVTFVNPAAVQAFGYSHESELMRGGIGRFLGPGGAAPHPVLRVAATGEPVRDLECPLFRRDGSPFPARITASPVRGRDGVVGVVVSFCDLTEEKERDARVTDLTNSLPGAVFQAEVRPDGRVLPTYFSSAANTLVGLPPGADLTVPGMLAGAMSRKQWIGVLNGLRRAAREGVAWDQEFHVHPPETEMDGAAGDAPGAGRWLLGRARPRPRPDGTVSINGVLLDITERKRLEASLEQAALNDPLTGVWNRRRFEQALEEAAARALRYGRPFSLLLIDIDHFKQFNDTHGHAIGDRALQMVAGVLAGRSRQVDCLARWGGEEFSLLLPETDAVSAQALASDLRRAVAALSIADLGPGSVGPVGRGVTVSIGVGQATPGESIDALFRRVDAALYRAKAAGRNQVHLA</sequence>
<proteinExistence type="predicted"/>
<dbReference type="CDD" id="cd00130">
    <property type="entry name" value="PAS"/>
    <property type="match status" value="2"/>
</dbReference>
<evidence type="ECO:0000256" key="3">
    <source>
        <dbReference type="SAM" id="MobiDB-lite"/>
    </source>
</evidence>
<dbReference type="GO" id="GO:0052621">
    <property type="term" value="F:diguanylate cyclase activity"/>
    <property type="evidence" value="ECO:0007669"/>
    <property type="project" value="UniProtKB-EC"/>
</dbReference>
<dbReference type="Pfam" id="PF00990">
    <property type="entry name" value="GGDEF"/>
    <property type="match status" value="1"/>
</dbReference>
<dbReference type="SUPFAM" id="SSF55073">
    <property type="entry name" value="Nucleotide cyclase"/>
    <property type="match status" value="1"/>
</dbReference>
<keyword evidence="7" id="KW-0808">Transferase</keyword>
<comment type="catalytic activity">
    <reaction evidence="2">
        <text>2 GTP = 3',3'-c-di-GMP + 2 diphosphate</text>
        <dbReference type="Rhea" id="RHEA:24898"/>
        <dbReference type="ChEBI" id="CHEBI:33019"/>
        <dbReference type="ChEBI" id="CHEBI:37565"/>
        <dbReference type="ChEBI" id="CHEBI:58805"/>
        <dbReference type="EC" id="2.7.7.65"/>
    </reaction>
</comment>
<dbReference type="InterPro" id="IPR035965">
    <property type="entry name" value="PAS-like_dom_sf"/>
</dbReference>
<dbReference type="InterPro" id="IPR050469">
    <property type="entry name" value="Diguanylate_Cyclase"/>
</dbReference>
<dbReference type="Pfam" id="PF00989">
    <property type="entry name" value="PAS"/>
    <property type="match status" value="1"/>
</dbReference>
<dbReference type="NCBIfam" id="TIGR00254">
    <property type="entry name" value="GGDEF"/>
    <property type="match status" value="1"/>
</dbReference>
<dbReference type="PANTHER" id="PTHR45138:SF9">
    <property type="entry name" value="DIGUANYLATE CYCLASE DGCM-RELATED"/>
    <property type="match status" value="1"/>
</dbReference>
<dbReference type="Proteomes" id="UP001596456">
    <property type="component" value="Unassembled WGS sequence"/>
</dbReference>
<evidence type="ECO:0000259" key="4">
    <source>
        <dbReference type="PROSITE" id="PS50112"/>
    </source>
</evidence>
<evidence type="ECO:0000256" key="1">
    <source>
        <dbReference type="ARBA" id="ARBA00012528"/>
    </source>
</evidence>
<dbReference type="NCBIfam" id="TIGR00229">
    <property type="entry name" value="sensory_box"/>
    <property type="match status" value="2"/>
</dbReference>
<accession>A0ABW2KY70</accession>
<feature type="domain" description="PAC" evidence="5">
    <location>
        <begin position="373"/>
        <end position="426"/>
    </location>
</feature>
<feature type="region of interest" description="Disordered" evidence="3">
    <location>
        <begin position="1"/>
        <end position="51"/>
    </location>
</feature>
<dbReference type="RefSeq" id="WP_377359832.1">
    <property type="nucleotide sequence ID" value="NZ_JBHTCM010000014.1"/>
</dbReference>
<dbReference type="CDD" id="cd01949">
    <property type="entry name" value="GGDEF"/>
    <property type="match status" value="1"/>
</dbReference>
<feature type="domain" description="GGDEF" evidence="6">
    <location>
        <begin position="458"/>
        <end position="594"/>
    </location>
</feature>
<dbReference type="SMART" id="SM00267">
    <property type="entry name" value="GGDEF"/>
    <property type="match status" value="1"/>
</dbReference>
<dbReference type="Gene3D" id="3.30.450.20">
    <property type="entry name" value="PAS domain"/>
    <property type="match status" value="3"/>
</dbReference>
<dbReference type="SMART" id="SM00086">
    <property type="entry name" value="PAC"/>
    <property type="match status" value="2"/>
</dbReference>
<evidence type="ECO:0000259" key="5">
    <source>
        <dbReference type="PROSITE" id="PS50113"/>
    </source>
</evidence>
<dbReference type="PROSITE" id="PS50887">
    <property type="entry name" value="GGDEF"/>
    <property type="match status" value="1"/>
</dbReference>
<reference evidence="8" key="1">
    <citation type="journal article" date="2019" name="Int. J. Syst. Evol. Microbiol.">
        <title>The Global Catalogue of Microorganisms (GCM) 10K type strain sequencing project: providing services to taxonomists for standard genome sequencing and annotation.</title>
        <authorList>
            <consortium name="The Broad Institute Genomics Platform"/>
            <consortium name="The Broad Institute Genome Sequencing Center for Infectious Disease"/>
            <person name="Wu L."/>
            <person name="Ma J."/>
        </authorList>
    </citation>
    <scope>NUCLEOTIDE SEQUENCE [LARGE SCALE GENOMIC DNA]</scope>
    <source>
        <strain evidence="8">CGMCC 1.16275</strain>
    </source>
</reference>
<dbReference type="PROSITE" id="PS50113">
    <property type="entry name" value="PAC"/>
    <property type="match status" value="2"/>
</dbReference>
<organism evidence="7 8">
    <name type="scientific">Rhodocista pekingensis</name>
    <dbReference type="NCBI Taxonomy" id="201185"/>
    <lineage>
        <taxon>Bacteria</taxon>
        <taxon>Pseudomonadati</taxon>
        <taxon>Pseudomonadota</taxon>
        <taxon>Alphaproteobacteria</taxon>
        <taxon>Rhodospirillales</taxon>
        <taxon>Azospirillaceae</taxon>
        <taxon>Rhodocista</taxon>
    </lineage>
</organism>
<name>A0ABW2KY70_9PROT</name>
<dbReference type="PANTHER" id="PTHR45138">
    <property type="entry name" value="REGULATORY COMPONENTS OF SENSORY TRANSDUCTION SYSTEM"/>
    <property type="match status" value="1"/>
</dbReference>
<dbReference type="SUPFAM" id="SSF55785">
    <property type="entry name" value="PYP-like sensor domain (PAS domain)"/>
    <property type="match status" value="3"/>
</dbReference>
<dbReference type="Gene3D" id="3.30.70.270">
    <property type="match status" value="1"/>
</dbReference>
<dbReference type="InterPro" id="IPR001610">
    <property type="entry name" value="PAC"/>
</dbReference>
<dbReference type="Pfam" id="PF13426">
    <property type="entry name" value="PAS_9"/>
    <property type="match status" value="1"/>
</dbReference>
<feature type="domain" description="PAC" evidence="5">
    <location>
        <begin position="240"/>
        <end position="291"/>
    </location>
</feature>
<dbReference type="SMART" id="SM00091">
    <property type="entry name" value="PAS"/>
    <property type="match status" value="2"/>
</dbReference>
<gene>
    <name evidence="7" type="ORF">ACFQPS_13970</name>
</gene>
<dbReference type="InterPro" id="IPR029787">
    <property type="entry name" value="Nucleotide_cyclase"/>
</dbReference>
<dbReference type="EC" id="2.7.7.65" evidence="1"/>
<keyword evidence="8" id="KW-1185">Reference proteome</keyword>
<feature type="domain" description="PAS" evidence="4">
    <location>
        <begin position="167"/>
        <end position="221"/>
    </location>
</feature>
<dbReference type="PROSITE" id="PS50112">
    <property type="entry name" value="PAS"/>
    <property type="match status" value="1"/>
</dbReference>
<evidence type="ECO:0000313" key="8">
    <source>
        <dbReference type="Proteomes" id="UP001596456"/>
    </source>
</evidence>
<evidence type="ECO:0000259" key="6">
    <source>
        <dbReference type="PROSITE" id="PS50887"/>
    </source>
</evidence>
<comment type="caution">
    <text evidence="7">The sequence shown here is derived from an EMBL/GenBank/DDBJ whole genome shotgun (WGS) entry which is preliminary data.</text>
</comment>
<protein>
    <recommendedName>
        <fullName evidence="1">diguanylate cyclase</fullName>
        <ecNumber evidence="1">2.7.7.65</ecNumber>
    </recommendedName>
</protein>
<evidence type="ECO:0000313" key="7">
    <source>
        <dbReference type="EMBL" id="MFC7334270.1"/>
    </source>
</evidence>
<dbReference type="InterPro" id="IPR000014">
    <property type="entry name" value="PAS"/>
</dbReference>
<keyword evidence="7" id="KW-0548">Nucleotidyltransferase</keyword>
<dbReference type="EMBL" id="JBHTCM010000014">
    <property type="protein sequence ID" value="MFC7334270.1"/>
    <property type="molecule type" value="Genomic_DNA"/>
</dbReference>
<dbReference type="InterPro" id="IPR013767">
    <property type="entry name" value="PAS_fold"/>
</dbReference>
<dbReference type="InterPro" id="IPR043128">
    <property type="entry name" value="Rev_trsase/Diguanyl_cyclase"/>
</dbReference>
<evidence type="ECO:0000256" key="2">
    <source>
        <dbReference type="ARBA" id="ARBA00034247"/>
    </source>
</evidence>
<dbReference type="InterPro" id="IPR000700">
    <property type="entry name" value="PAS-assoc_C"/>
</dbReference>